<dbReference type="Proteomes" id="UP000824881">
    <property type="component" value="Unassembled WGS sequence"/>
</dbReference>
<keyword evidence="2" id="KW-1185">Reference proteome</keyword>
<proteinExistence type="predicted"/>
<organism evidence="1 2">
    <name type="scientific">Pleurotus cornucopiae</name>
    <name type="common">Cornucopia mushroom</name>
    <dbReference type="NCBI Taxonomy" id="5321"/>
    <lineage>
        <taxon>Eukaryota</taxon>
        <taxon>Fungi</taxon>
        <taxon>Dikarya</taxon>
        <taxon>Basidiomycota</taxon>
        <taxon>Agaricomycotina</taxon>
        <taxon>Agaricomycetes</taxon>
        <taxon>Agaricomycetidae</taxon>
        <taxon>Agaricales</taxon>
        <taxon>Pleurotineae</taxon>
        <taxon>Pleurotaceae</taxon>
        <taxon>Pleurotus</taxon>
    </lineage>
</organism>
<evidence type="ECO:0000313" key="1">
    <source>
        <dbReference type="EMBL" id="KAG9227068.1"/>
    </source>
</evidence>
<name>A0ACB7JCD2_PLECO</name>
<gene>
    <name evidence="1" type="ORF">CCMSSC00406_0008268</name>
</gene>
<protein>
    <submittedName>
        <fullName evidence="1">Uncharacterized protein</fullName>
    </submittedName>
</protein>
<reference evidence="1 2" key="1">
    <citation type="journal article" date="2021" name="Appl. Environ. Microbiol.">
        <title>Genetic linkage and physical mapping for an oyster mushroom Pleurotus cornucopiae and QTL analysis for the trait cap color.</title>
        <authorList>
            <person name="Zhang Y."/>
            <person name="Gao W."/>
            <person name="Sonnenberg A."/>
            <person name="Chen Q."/>
            <person name="Zhang J."/>
            <person name="Huang C."/>
        </authorList>
    </citation>
    <scope>NUCLEOTIDE SEQUENCE [LARGE SCALE GENOMIC DNA]</scope>
    <source>
        <strain evidence="1">CCMSSC00406</strain>
    </source>
</reference>
<dbReference type="EMBL" id="WQMT02000002">
    <property type="protein sequence ID" value="KAG9227068.1"/>
    <property type="molecule type" value="Genomic_DNA"/>
</dbReference>
<comment type="caution">
    <text evidence="1">The sequence shown here is derived from an EMBL/GenBank/DDBJ whole genome shotgun (WGS) entry which is preliminary data.</text>
</comment>
<accession>A0ACB7JCD2</accession>
<evidence type="ECO:0000313" key="2">
    <source>
        <dbReference type="Proteomes" id="UP000824881"/>
    </source>
</evidence>
<sequence length="514" mass="57910">MCTIRTRLACLYSNVVEPDSITPLQEDCDQEDEIVRQGDTDVKADDEGGLPPEDPCFPLIDYHSTSNHRRSWSETSLSDIAPTIDDGTFNDYTYSSYPCHLFDTERGRNITRVELKDDISAALGRWLAMPLTCSDILESISNTLSPSVPSQYKHKPPKQPLCWPLHPYIAAAMMKTPLVDGKAPFLSTLREELQAAQRGMPCQLLPIDTILRTVHNLIDSVPIRDGKAVLLPASSKIAEHAALLRQYAVLSHRWDQDSGQELTFDDMANLAQPHVRAKRGFAKFEGFRRVVRSTYGCRYIWMDSACISEPDRNTSIPQMFDWYSHAYVCVIHLTAPTVASIAEDPWCTRGWTLQEFLAARNIKCVQRDWTFIDPSCKFDASCSAAKSSRVFGALKLGTGLTAWGLYKPNVDEALLLFLAMRNRVTTIPEDMVYCLFAPLSIYSLPVEYGEGFDSAFYRLQVECVSRSSWDRRLLLWDGTPSPHHSMLAGSFQMFSLGFRVSPNIGHIVEGLQMR</sequence>